<name>A0A2B4R718_STYPI</name>
<keyword evidence="2" id="KW-1185">Reference proteome</keyword>
<reference evidence="2" key="1">
    <citation type="journal article" date="2017" name="bioRxiv">
        <title>Comparative analysis of the genomes of Stylophora pistillata and Acropora digitifera provides evidence for extensive differences between species of corals.</title>
        <authorList>
            <person name="Voolstra C.R."/>
            <person name="Li Y."/>
            <person name="Liew Y.J."/>
            <person name="Baumgarten S."/>
            <person name="Zoccola D."/>
            <person name="Flot J.-F."/>
            <person name="Tambutte S."/>
            <person name="Allemand D."/>
            <person name="Aranda M."/>
        </authorList>
    </citation>
    <scope>NUCLEOTIDE SEQUENCE [LARGE SCALE GENOMIC DNA]</scope>
</reference>
<organism evidence="1 2">
    <name type="scientific">Stylophora pistillata</name>
    <name type="common">Smooth cauliflower coral</name>
    <dbReference type="NCBI Taxonomy" id="50429"/>
    <lineage>
        <taxon>Eukaryota</taxon>
        <taxon>Metazoa</taxon>
        <taxon>Cnidaria</taxon>
        <taxon>Anthozoa</taxon>
        <taxon>Hexacorallia</taxon>
        <taxon>Scleractinia</taxon>
        <taxon>Astrocoeniina</taxon>
        <taxon>Pocilloporidae</taxon>
        <taxon>Stylophora</taxon>
    </lineage>
</organism>
<sequence length="99" mass="11606">MDDQICTPPLQLTLPLHKYNNGDDIKDDYGQTLNDEDYEPRNALRSRIRWHEPLLGVRGHPPLWRGFVTNWYSTIDEYKYRVIFVLVCGVICTRLDVVG</sequence>
<comment type="caution">
    <text evidence="1">The sequence shown here is derived from an EMBL/GenBank/DDBJ whole genome shotgun (WGS) entry which is preliminary data.</text>
</comment>
<proteinExistence type="predicted"/>
<dbReference type="EMBL" id="LSMT01001462">
    <property type="protein sequence ID" value="PFX12280.1"/>
    <property type="molecule type" value="Genomic_DNA"/>
</dbReference>
<evidence type="ECO:0000313" key="2">
    <source>
        <dbReference type="Proteomes" id="UP000225706"/>
    </source>
</evidence>
<accession>A0A2B4R718</accession>
<dbReference type="AlphaFoldDB" id="A0A2B4R718"/>
<dbReference type="Proteomes" id="UP000225706">
    <property type="component" value="Unassembled WGS sequence"/>
</dbReference>
<gene>
    <name evidence="1" type="ORF">AWC38_SpisGene23788</name>
</gene>
<protein>
    <submittedName>
        <fullName evidence="1">Uncharacterized protein</fullName>
    </submittedName>
</protein>
<evidence type="ECO:0000313" key="1">
    <source>
        <dbReference type="EMBL" id="PFX12280.1"/>
    </source>
</evidence>